<gene>
    <name evidence="1" type="ORF">EVAR_21192_1</name>
</gene>
<evidence type="ECO:0000313" key="1">
    <source>
        <dbReference type="EMBL" id="GBP28072.1"/>
    </source>
</evidence>
<accession>A0A4C1UQ12</accession>
<sequence>MCKSINNEHINKKKAVACAGLTSRRYWFVYGKVGRCARAASPRRAPAAAHATSAQSLSPRLLPHAAPLPPVAPHVTHTRRFLVALNSFQLKQTRLRNAYNFT</sequence>
<dbReference type="AlphaFoldDB" id="A0A4C1UQ12"/>
<proteinExistence type="predicted"/>
<comment type="caution">
    <text evidence="1">The sequence shown here is derived from an EMBL/GenBank/DDBJ whole genome shotgun (WGS) entry which is preliminary data.</text>
</comment>
<name>A0A4C1UQ12_EUMVA</name>
<dbReference type="Proteomes" id="UP000299102">
    <property type="component" value="Unassembled WGS sequence"/>
</dbReference>
<dbReference type="EMBL" id="BGZK01000202">
    <property type="protein sequence ID" value="GBP28072.1"/>
    <property type="molecule type" value="Genomic_DNA"/>
</dbReference>
<evidence type="ECO:0000313" key="2">
    <source>
        <dbReference type="Proteomes" id="UP000299102"/>
    </source>
</evidence>
<reference evidence="1 2" key="1">
    <citation type="journal article" date="2019" name="Commun. Biol.">
        <title>The bagworm genome reveals a unique fibroin gene that provides high tensile strength.</title>
        <authorList>
            <person name="Kono N."/>
            <person name="Nakamura H."/>
            <person name="Ohtoshi R."/>
            <person name="Tomita M."/>
            <person name="Numata K."/>
            <person name="Arakawa K."/>
        </authorList>
    </citation>
    <scope>NUCLEOTIDE SEQUENCE [LARGE SCALE GENOMIC DNA]</scope>
</reference>
<organism evidence="1 2">
    <name type="scientific">Eumeta variegata</name>
    <name type="common">Bagworm moth</name>
    <name type="synonym">Eumeta japonica</name>
    <dbReference type="NCBI Taxonomy" id="151549"/>
    <lineage>
        <taxon>Eukaryota</taxon>
        <taxon>Metazoa</taxon>
        <taxon>Ecdysozoa</taxon>
        <taxon>Arthropoda</taxon>
        <taxon>Hexapoda</taxon>
        <taxon>Insecta</taxon>
        <taxon>Pterygota</taxon>
        <taxon>Neoptera</taxon>
        <taxon>Endopterygota</taxon>
        <taxon>Lepidoptera</taxon>
        <taxon>Glossata</taxon>
        <taxon>Ditrysia</taxon>
        <taxon>Tineoidea</taxon>
        <taxon>Psychidae</taxon>
        <taxon>Oiketicinae</taxon>
        <taxon>Eumeta</taxon>
    </lineage>
</organism>
<protein>
    <submittedName>
        <fullName evidence="1">Uncharacterized protein</fullName>
    </submittedName>
</protein>
<keyword evidence="2" id="KW-1185">Reference proteome</keyword>